<comment type="caution">
    <text evidence="6">The sequence shown here is derived from an EMBL/GenBank/DDBJ whole genome shotgun (WGS) entry which is preliminary data.</text>
</comment>
<accession>A0A1V3BW67</accession>
<dbReference type="InterPro" id="IPR033753">
    <property type="entry name" value="GCV_H/Fam206"/>
</dbReference>
<dbReference type="Gene3D" id="2.40.50.100">
    <property type="match status" value="1"/>
</dbReference>
<dbReference type="InterPro" id="IPR011053">
    <property type="entry name" value="Single_hybrid_motif"/>
</dbReference>
<organism evidence="6 7">
    <name type="scientific">Nocardiopsis sinuspersici</name>
    <dbReference type="NCBI Taxonomy" id="501010"/>
    <lineage>
        <taxon>Bacteria</taxon>
        <taxon>Bacillati</taxon>
        <taxon>Actinomycetota</taxon>
        <taxon>Actinomycetes</taxon>
        <taxon>Streptosporangiales</taxon>
        <taxon>Nocardiopsidaceae</taxon>
        <taxon>Nocardiopsis</taxon>
    </lineage>
</organism>
<gene>
    <name evidence="3" type="primary">gcvH</name>
    <name evidence="6" type="ORF">NOSIN_02155</name>
</gene>
<dbReference type="PROSITE" id="PS00189">
    <property type="entry name" value="LIPOYL"/>
    <property type="match status" value="1"/>
</dbReference>
<dbReference type="Proteomes" id="UP000189004">
    <property type="component" value="Unassembled WGS sequence"/>
</dbReference>
<comment type="function">
    <text evidence="3">The glycine cleavage system catalyzes the degradation of glycine. The H protein shuttles the methylamine group of glycine from the P protein to the T protein.</text>
</comment>
<dbReference type="PROSITE" id="PS50968">
    <property type="entry name" value="BIOTINYL_LIPOYL"/>
    <property type="match status" value="1"/>
</dbReference>
<protein>
    <recommendedName>
        <fullName evidence="3">Glycine cleavage system H protein</fullName>
    </recommendedName>
</protein>
<name>A0A1V3BW67_9ACTN</name>
<comment type="similarity">
    <text evidence="1 3">Belongs to the GcvH family.</text>
</comment>
<dbReference type="Pfam" id="PF01597">
    <property type="entry name" value="GCV_H"/>
    <property type="match status" value="1"/>
</dbReference>
<dbReference type="NCBIfam" id="NF002270">
    <property type="entry name" value="PRK01202.1"/>
    <property type="match status" value="1"/>
</dbReference>
<dbReference type="CDD" id="cd06848">
    <property type="entry name" value="GCS_H"/>
    <property type="match status" value="1"/>
</dbReference>
<evidence type="ECO:0000313" key="7">
    <source>
        <dbReference type="Proteomes" id="UP000189004"/>
    </source>
</evidence>
<dbReference type="EMBL" id="MCOK01000001">
    <property type="protein sequence ID" value="OOC52781.1"/>
    <property type="molecule type" value="Genomic_DNA"/>
</dbReference>
<dbReference type="GO" id="GO:0005829">
    <property type="term" value="C:cytosol"/>
    <property type="evidence" value="ECO:0007669"/>
    <property type="project" value="TreeGrafter"/>
</dbReference>
<proteinExistence type="inferred from homology"/>
<feature type="domain" description="Lipoyl-binding" evidence="5">
    <location>
        <begin position="22"/>
        <end position="104"/>
    </location>
</feature>
<comment type="subunit">
    <text evidence="3">The glycine cleavage system is composed of four proteins: P, T, L and H.</text>
</comment>
<comment type="cofactor">
    <cofactor evidence="3">
        <name>(R)-lipoate</name>
        <dbReference type="ChEBI" id="CHEBI:83088"/>
    </cofactor>
    <text evidence="3">Binds 1 lipoyl cofactor covalently.</text>
</comment>
<evidence type="ECO:0000256" key="2">
    <source>
        <dbReference type="ARBA" id="ARBA00022823"/>
    </source>
</evidence>
<sequence length="126" mass="13360">MSVPTELGYTAKHEWVVIEDGVATVGITSFAAESLGDIVFVEAPEVGSEVSAGEPCGEVESTKSVSDIYSPVSGEVVEVNEALEDAPESVNSDPFGTGWLFRARVSEEPSDLLSAEEYTKLTEGEE</sequence>
<evidence type="ECO:0000256" key="4">
    <source>
        <dbReference type="PIRSR" id="PIRSR617453-50"/>
    </source>
</evidence>
<dbReference type="OrthoDB" id="9796712at2"/>
<evidence type="ECO:0000256" key="1">
    <source>
        <dbReference type="ARBA" id="ARBA00009249"/>
    </source>
</evidence>
<dbReference type="GO" id="GO:0019464">
    <property type="term" value="P:glycine decarboxylation via glycine cleavage system"/>
    <property type="evidence" value="ECO:0007669"/>
    <property type="project" value="UniProtKB-UniRule"/>
</dbReference>
<dbReference type="InterPro" id="IPR017453">
    <property type="entry name" value="GCV_H_sub"/>
</dbReference>
<evidence type="ECO:0000313" key="6">
    <source>
        <dbReference type="EMBL" id="OOC52781.1"/>
    </source>
</evidence>
<dbReference type="STRING" id="501010.NOSIN_02155"/>
<dbReference type="AlphaFoldDB" id="A0A1V3BW67"/>
<dbReference type="PANTHER" id="PTHR11715">
    <property type="entry name" value="GLYCINE CLEAVAGE SYSTEM H PROTEIN"/>
    <property type="match status" value="1"/>
</dbReference>
<keyword evidence="7" id="KW-1185">Reference proteome</keyword>
<dbReference type="SUPFAM" id="SSF51230">
    <property type="entry name" value="Single hybrid motif"/>
    <property type="match status" value="1"/>
</dbReference>
<dbReference type="NCBIfam" id="TIGR00527">
    <property type="entry name" value="gcvH"/>
    <property type="match status" value="1"/>
</dbReference>
<evidence type="ECO:0000259" key="5">
    <source>
        <dbReference type="PROSITE" id="PS50968"/>
    </source>
</evidence>
<evidence type="ECO:0000256" key="3">
    <source>
        <dbReference type="HAMAP-Rule" id="MF_00272"/>
    </source>
</evidence>
<keyword evidence="2 3" id="KW-0450">Lipoyl</keyword>
<feature type="modified residue" description="N6-lipoyllysine" evidence="3 4">
    <location>
        <position position="63"/>
    </location>
</feature>
<dbReference type="InterPro" id="IPR002930">
    <property type="entry name" value="GCV_H"/>
</dbReference>
<reference evidence="7" key="1">
    <citation type="submission" date="2016-08" db="EMBL/GenBank/DDBJ databases">
        <authorList>
            <person name="Tokovenko B."/>
            <person name="Kalinowski J."/>
        </authorList>
    </citation>
    <scope>NUCLEOTIDE SEQUENCE [LARGE SCALE GENOMIC DNA]</scope>
    <source>
        <strain evidence="7">UTMC102</strain>
    </source>
</reference>
<dbReference type="InterPro" id="IPR003016">
    <property type="entry name" value="2-oxoA_DH_lipoyl-BS"/>
</dbReference>
<dbReference type="PANTHER" id="PTHR11715:SF3">
    <property type="entry name" value="GLYCINE CLEAVAGE SYSTEM H PROTEIN-RELATED"/>
    <property type="match status" value="1"/>
</dbReference>
<dbReference type="InterPro" id="IPR000089">
    <property type="entry name" value="Biotin_lipoyl"/>
</dbReference>
<dbReference type="HAMAP" id="MF_00272">
    <property type="entry name" value="GcvH"/>
    <property type="match status" value="1"/>
</dbReference>
<dbReference type="RefSeq" id="WP_077689126.1">
    <property type="nucleotide sequence ID" value="NZ_MCOK01000001.1"/>
</dbReference>
<dbReference type="GO" id="GO:0009249">
    <property type="term" value="P:protein lipoylation"/>
    <property type="evidence" value="ECO:0007669"/>
    <property type="project" value="TreeGrafter"/>
</dbReference>
<dbReference type="GO" id="GO:0005960">
    <property type="term" value="C:glycine cleavage complex"/>
    <property type="evidence" value="ECO:0007669"/>
    <property type="project" value="InterPro"/>
</dbReference>